<dbReference type="Pfam" id="PF07886">
    <property type="entry name" value="BA14K"/>
    <property type="match status" value="1"/>
</dbReference>
<evidence type="ECO:0000256" key="6">
    <source>
        <dbReference type="ARBA" id="ARBA00025321"/>
    </source>
</evidence>
<comment type="similarity">
    <text evidence="2">Belongs to the BA14k family.</text>
</comment>
<dbReference type="EMBL" id="JACIEE010000003">
    <property type="protein sequence ID" value="MBB3976257.1"/>
    <property type="molecule type" value="Genomic_DNA"/>
</dbReference>
<dbReference type="AlphaFoldDB" id="A0A7W6D8V4"/>
<accession>A0A7W6D8V4</accession>
<evidence type="ECO:0000256" key="4">
    <source>
        <dbReference type="ARBA" id="ARBA00022475"/>
    </source>
</evidence>
<keyword evidence="9" id="KW-1185">Reference proteome</keyword>
<proteinExistence type="inferred from homology"/>
<dbReference type="GO" id="GO:0016020">
    <property type="term" value="C:membrane"/>
    <property type="evidence" value="ECO:0007669"/>
    <property type="project" value="UniProtKB-SubCell"/>
</dbReference>
<protein>
    <recommendedName>
        <fullName evidence="3">Lectin-like protein BA14k</fullName>
    </recommendedName>
</protein>
<feature type="signal peptide" evidence="7">
    <location>
        <begin position="1"/>
        <end position="24"/>
    </location>
</feature>
<comment type="function">
    <text evidence="6">Has immunoglobulin-binding and hemagglutination properties, and can bind to mannose. Essential for virulence. May be involved in LPS biosynthesis or polysaccharide transport.</text>
</comment>
<evidence type="ECO:0000256" key="5">
    <source>
        <dbReference type="ARBA" id="ARBA00022734"/>
    </source>
</evidence>
<keyword evidence="4" id="KW-0472">Membrane</keyword>
<reference evidence="8 9" key="1">
    <citation type="submission" date="2020-08" db="EMBL/GenBank/DDBJ databases">
        <title>Genomic Encyclopedia of Type Strains, Phase IV (KMG-IV): sequencing the most valuable type-strain genomes for metagenomic binning, comparative biology and taxonomic classification.</title>
        <authorList>
            <person name="Goeker M."/>
        </authorList>
    </citation>
    <scope>NUCLEOTIDE SEQUENCE [LARGE SCALE GENOMIC DNA]</scope>
    <source>
        <strain evidence="8 9">DSM 100211</strain>
    </source>
</reference>
<evidence type="ECO:0000256" key="3">
    <source>
        <dbReference type="ARBA" id="ARBA00020552"/>
    </source>
</evidence>
<dbReference type="GO" id="GO:0030246">
    <property type="term" value="F:carbohydrate binding"/>
    <property type="evidence" value="ECO:0007669"/>
    <property type="project" value="UniProtKB-KW"/>
</dbReference>
<keyword evidence="4" id="KW-1003">Cell membrane</keyword>
<evidence type="ECO:0000256" key="7">
    <source>
        <dbReference type="SAM" id="SignalP"/>
    </source>
</evidence>
<dbReference type="InterPro" id="IPR012413">
    <property type="entry name" value="BA14K"/>
</dbReference>
<dbReference type="Proteomes" id="UP000574761">
    <property type="component" value="Unassembled WGS sequence"/>
</dbReference>
<name>A0A7W6D8V4_9HYPH</name>
<dbReference type="RefSeq" id="WP_183801304.1">
    <property type="nucleotide sequence ID" value="NZ_JACIEE010000003.1"/>
</dbReference>
<evidence type="ECO:0000256" key="1">
    <source>
        <dbReference type="ARBA" id="ARBA00004167"/>
    </source>
</evidence>
<evidence type="ECO:0000256" key="2">
    <source>
        <dbReference type="ARBA" id="ARBA00010270"/>
    </source>
</evidence>
<comment type="caution">
    <text evidence="8">The sequence shown here is derived from an EMBL/GenBank/DDBJ whole genome shotgun (WGS) entry which is preliminary data.</text>
</comment>
<keyword evidence="5" id="KW-0430">Lectin</keyword>
<feature type="chain" id="PRO_5031327877" description="Lectin-like protein BA14k" evidence="7">
    <location>
        <begin position="25"/>
        <end position="141"/>
    </location>
</feature>
<evidence type="ECO:0000313" key="9">
    <source>
        <dbReference type="Proteomes" id="UP000574761"/>
    </source>
</evidence>
<evidence type="ECO:0000313" key="8">
    <source>
        <dbReference type="EMBL" id="MBB3976257.1"/>
    </source>
</evidence>
<sequence length="141" mass="15601">MGQHTGLVVSTLLLAFLAAVPASAIDALRPRHGPVVVGQDPVDALGIARNPVDSLRGAPTYRGLRGYSTYRDGYYRHRNGYWYPRWAFGTGEMLGDVTVGPGAPVYGMTPQRWCANRYRSYRLSDNSYQPLSGPRRTCVPR</sequence>
<comment type="subcellular location">
    <subcellularLocation>
        <location evidence="1">Membrane</location>
        <topology evidence="1">Single-pass membrane protein</topology>
    </subcellularLocation>
</comment>
<keyword evidence="7" id="KW-0732">Signal</keyword>
<gene>
    <name evidence="8" type="ORF">GGQ64_001446</name>
</gene>
<organism evidence="8 9">
    <name type="scientific">Mycoplana azooxidifex</name>
    <dbReference type="NCBI Taxonomy" id="1636188"/>
    <lineage>
        <taxon>Bacteria</taxon>
        <taxon>Pseudomonadati</taxon>
        <taxon>Pseudomonadota</taxon>
        <taxon>Alphaproteobacteria</taxon>
        <taxon>Hyphomicrobiales</taxon>
        <taxon>Rhizobiaceae</taxon>
        <taxon>Mycoplana</taxon>
    </lineage>
</organism>